<keyword evidence="2" id="KW-1185">Reference proteome</keyword>
<evidence type="ECO:0000313" key="1">
    <source>
        <dbReference type="EMBL" id="NNM44600.1"/>
    </source>
</evidence>
<organism evidence="1 2">
    <name type="scientific">Knoellia koreensis</name>
    <dbReference type="NCBI Taxonomy" id="2730921"/>
    <lineage>
        <taxon>Bacteria</taxon>
        <taxon>Bacillati</taxon>
        <taxon>Actinomycetota</taxon>
        <taxon>Actinomycetes</taxon>
        <taxon>Micrococcales</taxon>
        <taxon>Intrasporangiaceae</taxon>
        <taxon>Knoellia</taxon>
    </lineage>
</organism>
<protein>
    <submittedName>
        <fullName evidence="1">Uncharacterized protein</fullName>
    </submittedName>
</protein>
<accession>A0A849H476</accession>
<dbReference type="AlphaFoldDB" id="A0A849H476"/>
<comment type="caution">
    <text evidence="1">The sequence shown here is derived from an EMBL/GenBank/DDBJ whole genome shotgun (WGS) entry which is preliminary data.</text>
</comment>
<proteinExistence type="predicted"/>
<reference evidence="1 2" key="1">
    <citation type="submission" date="2020-04" db="EMBL/GenBank/DDBJ databases">
        <title>Knoellia sp. isolate from air conditioner.</title>
        <authorList>
            <person name="Chea S."/>
            <person name="Kim D.-U."/>
        </authorList>
    </citation>
    <scope>NUCLEOTIDE SEQUENCE [LARGE SCALE GENOMIC DNA]</scope>
    <source>
        <strain evidence="1 2">DB2414S</strain>
    </source>
</reference>
<gene>
    <name evidence="1" type="ORF">HJG52_01085</name>
</gene>
<sequence length="78" mass="8937">MSDANVTEVAEQLQQGGHRKPWHIVIVLTTVDFDVALCGRTIPHARQELTTVARVDREEPQHLCRTCDIRRLEAMFKV</sequence>
<name>A0A849H476_9MICO</name>
<dbReference type="Proteomes" id="UP000588586">
    <property type="component" value="Unassembled WGS sequence"/>
</dbReference>
<dbReference type="EMBL" id="JABEPQ010000001">
    <property type="protein sequence ID" value="NNM44600.1"/>
    <property type="molecule type" value="Genomic_DNA"/>
</dbReference>
<dbReference type="RefSeq" id="WP_171241738.1">
    <property type="nucleotide sequence ID" value="NZ_JABEPQ010000001.1"/>
</dbReference>
<evidence type="ECO:0000313" key="2">
    <source>
        <dbReference type="Proteomes" id="UP000588586"/>
    </source>
</evidence>